<name>A0A1Z5J9X1_FISSO</name>
<feature type="compositionally biased region" description="Pro residues" evidence="9">
    <location>
        <begin position="137"/>
        <end position="146"/>
    </location>
</feature>
<keyword evidence="5" id="KW-0012">Acyltransferase</keyword>
<gene>
    <name evidence="11" type="ORF">FisN_40Lh021</name>
</gene>
<sequence>MGDSITEGTIVEWTAQVGQAVQADDVIALVETDKVTVEIKAEISGVITKHFGAIDETVEVGADLYEIDTDASASVSTEGISKVESSKATNENDTPVAASASAPPLKVPTAKPTSRTPSIHFLGREGWATRLSGGSKPSPPPKPVYIPPSYGRPKFTQEEIDALITGGADLAPSVLDYSSGAKFRPF</sequence>
<evidence type="ECO:0000259" key="10">
    <source>
        <dbReference type="PROSITE" id="PS50968"/>
    </source>
</evidence>
<evidence type="ECO:0000256" key="5">
    <source>
        <dbReference type="ARBA" id="ARBA00023315"/>
    </source>
</evidence>
<proteinExistence type="predicted"/>
<dbReference type="PANTHER" id="PTHR43178:SF5">
    <property type="entry name" value="LIPOAMIDE ACYLTRANSFERASE COMPONENT OF BRANCHED-CHAIN ALPHA-KETO ACID DEHYDROGENASE COMPLEX, MITOCHONDRIAL"/>
    <property type="match status" value="1"/>
</dbReference>
<dbReference type="GO" id="GO:0016407">
    <property type="term" value="F:acetyltransferase activity"/>
    <property type="evidence" value="ECO:0007669"/>
    <property type="project" value="TreeGrafter"/>
</dbReference>
<dbReference type="CDD" id="cd06849">
    <property type="entry name" value="lipoyl_domain"/>
    <property type="match status" value="1"/>
</dbReference>
<dbReference type="Proteomes" id="UP000198406">
    <property type="component" value="Unassembled WGS sequence"/>
</dbReference>
<keyword evidence="12" id="KW-1185">Reference proteome</keyword>
<comment type="cofactor">
    <cofactor evidence="1">
        <name>(R)-lipoate</name>
        <dbReference type="ChEBI" id="CHEBI:83088"/>
    </cofactor>
</comment>
<evidence type="ECO:0000313" key="12">
    <source>
        <dbReference type="Proteomes" id="UP000198406"/>
    </source>
</evidence>
<evidence type="ECO:0000256" key="1">
    <source>
        <dbReference type="ARBA" id="ARBA00001938"/>
    </source>
</evidence>
<dbReference type="InterPro" id="IPR000089">
    <property type="entry name" value="Biotin_lipoyl"/>
</dbReference>
<keyword evidence="2" id="KW-0808">Transferase</keyword>
<feature type="region of interest" description="Disordered" evidence="9">
    <location>
        <begin position="129"/>
        <end position="151"/>
    </location>
</feature>
<dbReference type="InterPro" id="IPR003016">
    <property type="entry name" value="2-oxoA_DH_lipoyl-BS"/>
</dbReference>
<dbReference type="EC" id="2.3.1.168" evidence="6"/>
<dbReference type="Pfam" id="PF00364">
    <property type="entry name" value="Biotin_lipoyl"/>
    <property type="match status" value="1"/>
</dbReference>
<evidence type="ECO:0000256" key="2">
    <source>
        <dbReference type="ARBA" id="ARBA00022679"/>
    </source>
</evidence>
<dbReference type="Gene3D" id="2.40.50.100">
    <property type="match status" value="1"/>
</dbReference>
<dbReference type="OrthoDB" id="5391403at2759"/>
<feature type="region of interest" description="Disordered" evidence="9">
    <location>
        <begin position="84"/>
        <end position="117"/>
    </location>
</feature>
<dbReference type="GO" id="GO:0043754">
    <property type="term" value="F:dihydrolipoamide branched chain acyltransferase activity"/>
    <property type="evidence" value="ECO:0007669"/>
    <property type="project" value="UniProtKB-EC"/>
</dbReference>
<evidence type="ECO:0000256" key="9">
    <source>
        <dbReference type="SAM" id="MobiDB-lite"/>
    </source>
</evidence>
<dbReference type="PROSITE" id="PS50968">
    <property type="entry name" value="BIOTINYL_LIPOYL"/>
    <property type="match status" value="1"/>
</dbReference>
<evidence type="ECO:0000256" key="7">
    <source>
        <dbReference type="ARBA" id="ARBA00039275"/>
    </source>
</evidence>
<dbReference type="GO" id="GO:0005737">
    <property type="term" value="C:cytoplasm"/>
    <property type="evidence" value="ECO:0007669"/>
    <property type="project" value="TreeGrafter"/>
</dbReference>
<organism evidence="11 12">
    <name type="scientific">Fistulifera solaris</name>
    <name type="common">Oleaginous diatom</name>
    <dbReference type="NCBI Taxonomy" id="1519565"/>
    <lineage>
        <taxon>Eukaryota</taxon>
        <taxon>Sar</taxon>
        <taxon>Stramenopiles</taxon>
        <taxon>Ochrophyta</taxon>
        <taxon>Bacillariophyta</taxon>
        <taxon>Bacillariophyceae</taxon>
        <taxon>Bacillariophycidae</taxon>
        <taxon>Naviculales</taxon>
        <taxon>Naviculaceae</taxon>
        <taxon>Fistulifera</taxon>
    </lineage>
</organism>
<dbReference type="AlphaFoldDB" id="A0A1Z5J9X1"/>
<dbReference type="PANTHER" id="PTHR43178">
    <property type="entry name" value="DIHYDROLIPOAMIDE ACETYLTRANSFERASE COMPONENT OF PYRUVATE DEHYDROGENASE COMPLEX"/>
    <property type="match status" value="1"/>
</dbReference>
<evidence type="ECO:0000313" key="11">
    <source>
        <dbReference type="EMBL" id="GAX10551.1"/>
    </source>
</evidence>
<dbReference type="EMBL" id="BDSP01000020">
    <property type="protein sequence ID" value="GAX10551.1"/>
    <property type="molecule type" value="Genomic_DNA"/>
</dbReference>
<dbReference type="InParanoid" id="A0A1Z5J9X1"/>
<reference evidence="11 12" key="1">
    <citation type="journal article" date="2015" name="Plant Cell">
        <title>Oil accumulation by the oleaginous diatom Fistulifera solaris as revealed by the genome and transcriptome.</title>
        <authorList>
            <person name="Tanaka T."/>
            <person name="Maeda Y."/>
            <person name="Veluchamy A."/>
            <person name="Tanaka M."/>
            <person name="Abida H."/>
            <person name="Marechal E."/>
            <person name="Bowler C."/>
            <person name="Muto M."/>
            <person name="Sunaga Y."/>
            <person name="Tanaka M."/>
            <person name="Yoshino T."/>
            <person name="Taniguchi T."/>
            <person name="Fukuda Y."/>
            <person name="Nemoto M."/>
            <person name="Matsumoto M."/>
            <person name="Wong P.S."/>
            <person name="Aburatani S."/>
            <person name="Fujibuchi W."/>
        </authorList>
    </citation>
    <scope>NUCLEOTIDE SEQUENCE [LARGE SCALE GENOMIC DNA]</scope>
    <source>
        <strain evidence="11 12">JPCC DA0580</strain>
    </source>
</reference>
<dbReference type="GO" id="GO:0031405">
    <property type="term" value="F:lipoic acid binding"/>
    <property type="evidence" value="ECO:0007669"/>
    <property type="project" value="TreeGrafter"/>
</dbReference>
<keyword evidence="4" id="KW-0809">Transit peptide</keyword>
<accession>A0A1Z5J9X1</accession>
<evidence type="ECO:0000256" key="4">
    <source>
        <dbReference type="ARBA" id="ARBA00022946"/>
    </source>
</evidence>
<comment type="caution">
    <text evidence="11">The sequence shown here is derived from an EMBL/GenBank/DDBJ whole genome shotgun (WGS) entry which is preliminary data.</text>
</comment>
<evidence type="ECO:0000256" key="6">
    <source>
        <dbReference type="ARBA" id="ARBA00038880"/>
    </source>
</evidence>
<evidence type="ECO:0000256" key="3">
    <source>
        <dbReference type="ARBA" id="ARBA00022823"/>
    </source>
</evidence>
<feature type="domain" description="Lipoyl-binding" evidence="10">
    <location>
        <begin position="1"/>
        <end position="68"/>
    </location>
</feature>
<keyword evidence="3" id="KW-0450">Lipoyl</keyword>
<evidence type="ECO:0000256" key="8">
    <source>
        <dbReference type="ARBA" id="ARBA00042008"/>
    </source>
</evidence>
<dbReference type="SUPFAM" id="SSF51230">
    <property type="entry name" value="Single hybrid motif"/>
    <property type="match status" value="1"/>
</dbReference>
<protein>
    <recommendedName>
        <fullName evidence="7">Lipoamide acyltransferase component of branched-chain alpha-keto acid dehydrogenase complex, mitochondrial</fullName>
        <ecNumber evidence="6">2.3.1.168</ecNumber>
    </recommendedName>
    <alternativeName>
        <fullName evidence="8">Branched-chain alpha-keto acid dehydrogenase complex component E2</fullName>
    </alternativeName>
</protein>
<dbReference type="InterPro" id="IPR011053">
    <property type="entry name" value="Single_hybrid_motif"/>
</dbReference>
<dbReference type="PROSITE" id="PS00189">
    <property type="entry name" value="LIPOYL"/>
    <property type="match status" value="1"/>
</dbReference>
<dbReference type="InterPro" id="IPR050743">
    <property type="entry name" value="2-oxoacid_DH_E2_comp"/>
</dbReference>